<keyword evidence="1" id="KW-0697">Rotamase</keyword>
<keyword evidence="1 4" id="KW-0413">Isomerase</keyword>
<evidence type="ECO:0000256" key="1">
    <source>
        <dbReference type="PROSITE-ProRule" id="PRU00278"/>
    </source>
</evidence>
<dbReference type="GO" id="GO:0003755">
    <property type="term" value="F:peptidyl-prolyl cis-trans isomerase activity"/>
    <property type="evidence" value="ECO:0007669"/>
    <property type="project" value="UniProtKB-KW"/>
</dbReference>
<protein>
    <submittedName>
        <fullName evidence="4">Peptidylprolyl isomerase</fullName>
    </submittedName>
</protein>
<dbReference type="KEGG" id="bayd:BSPP4475_20200"/>
<evidence type="ECO:0000313" key="4">
    <source>
        <dbReference type="EMBL" id="CAJ1004600.1"/>
    </source>
</evidence>
<dbReference type="Pfam" id="PF13616">
    <property type="entry name" value="Rotamase_3"/>
    <property type="match status" value="1"/>
</dbReference>
<keyword evidence="2" id="KW-0732">Signal</keyword>
<gene>
    <name evidence="4" type="ORF">BSPP4475_20200</name>
</gene>
<dbReference type="AlphaFoldDB" id="A0AA48MB29"/>
<dbReference type="PROSITE" id="PS51257">
    <property type="entry name" value="PROKAR_LIPOPROTEIN"/>
    <property type="match status" value="1"/>
</dbReference>
<dbReference type="InterPro" id="IPR046357">
    <property type="entry name" value="PPIase_dom_sf"/>
</dbReference>
<sequence>MKRSVAILSSAVLVVALLTGCGGDNNTDASNQTNQNQAAGDQANDPLAQFPKLNLPFKVDQNAAVVEYQGGTLSGKEFETFLRVINFLNPMQGQMIEVADQEMLKTFAREFTATKILAAKADAAIEKESRETAEKSFDKIKEQYLSLLGNDNAKFDKLMENQGVTKNLVIDQMTLINNSINVLKKNIDDAALKKMYDGMSKESLTVASVRHILISTENRKPEEALKLANDLAARLKKGEDFAKLAKEHSDDPGSKDTGGLYEDADVSQWVPEFKDAALKLPIGQISDPVKTDYGYHVMKVESRKQKSFDEMKEQLRAQALEQEYDKFGNTELDKLITKYNLPEVKQPAEQAK</sequence>
<dbReference type="EMBL" id="OY569118">
    <property type="protein sequence ID" value="CAJ1004600.1"/>
    <property type="molecule type" value="Genomic_DNA"/>
</dbReference>
<dbReference type="Proteomes" id="UP001189619">
    <property type="component" value="Chromosome"/>
</dbReference>
<dbReference type="PROSITE" id="PS50198">
    <property type="entry name" value="PPIC_PPIASE_2"/>
    <property type="match status" value="1"/>
</dbReference>
<keyword evidence="5" id="KW-1185">Reference proteome</keyword>
<evidence type="ECO:0000313" key="5">
    <source>
        <dbReference type="Proteomes" id="UP001189619"/>
    </source>
</evidence>
<name>A0AA48MB29_9BACL</name>
<dbReference type="InterPro" id="IPR000297">
    <property type="entry name" value="PPIase_PpiC"/>
</dbReference>
<reference evidence="4" key="1">
    <citation type="submission" date="2023-07" db="EMBL/GenBank/DDBJ databases">
        <authorList>
            <person name="Ivanov I."/>
            <person name="Teneva D."/>
            <person name="Stoikov I."/>
        </authorList>
    </citation>
    <scope>NUCLEOTIDE SEQUENCE</scope>
    <source>
        <strain evidence="4">4475</strain>
    </source>
</reference>
<dbReference type="SUPFAM" id="SSF54534">
    <property type="entry name" value="FKBP-like"/>
    <property type="match status" value="1"/>
</dbReference>
<dbReference type="Gene3D" id="3.10.50.40">
    <property type="match status" value="1"/>
</dbReference>
<dbReference type="InterPro" id="IPR027304">
    <property type="entry name" value="Trigger_fact/SurA_dom_sf"/>
</dbReference>
<feature type="signal peptide" evidence="2">
    <location>
        <begin position="1"/>
        <end position="23"/>
    </location>
</feature>
<dbReference type="InterPro" id="IPR050245">
    <property type="entry name" value="PrsA_foldase"/>
</dbReference>
<organism evidence="4 5">
    <name type="scientific">Brevibacillus aydinogluensis</name>
    <dbReference type="NCBI Taxonomy" id="927786"/>
    <lineage>
        <taxon>Bacteria</taxon>
        <taxon>Bacillati</taxon>
        <taxon>Bacillota</taxon>
        <taxon>Bacilli</taxon>
        <taxon>Bacillales</taxon>
        <taxon>Paenibacillaceae</taxon>
        <taxon>Brevibacillus</taxon>
    </lineage>
</organism>
<feature type="chain" id="PRO_5041393283" evidence="2">
    <location>
        <begin position="24"/>
        <end position="352"/>
    </location>
</feature>
<accession>A0AA48MB29</accession>
<dbReference type="PANTHER" id="PTHR47245">
    <property type="entry name" value="PEPTIDYLPROLYL ISOMERASE"/>
    <property type="match status" value="1"/>
</dbReference>
<dbReference type="SUPFAM" id="SSF109998">
    <property type="entry name" value="Triger factor/SurA peptide-binding domain-like"/>
    <property type="match status" value="1"/>
</dbReference>
<evidence type="ECO:0000256" key="2">
    <source>
        <dbReference type="SAM" id="SignalP"/>
    </source>
</evidence>
<proteinExistence type="predicted"/>
<dbReference type="RefSeq" id="WP_171567206.1">
    <property type="nucleotide sequence ID" value="NZ_JAUSVZ010000013.1"/>
</dbReference>
<evidence type="ECO:0000259" key="3">
    <source>
        <dbReference type="PROSITE" id="PS50198"/>
    </source>
</evidence>
<feature type="domain" description="PpiC" evidence="3">
    <location>
        <begin position="209"/>
        <end position="302"/>
    </location>
</feature>
<dbReference type="PANTHER" id="PTHR47245:SF2">
    <property type="entry name" value="PEPTIDYL-PROLYL CIS-TRANS ISOMERASE HP_0175-RELATED"/>
    <property type="match status" value="1"/>
</dbReference>